<dbReference type="Proteomes" id="UP000198960">
    <property type="component" value="Unassembled WGS sequence"/>
</dbReference>
<evidence type="ECO:0000313" key="1">
    <source>
        <dbReference type="EMBL" id="SEO55467.1"/>
    </source>
</evidence>
<organism evidence="1 2">
    <name type="scientific">Trujillonella endophytica</name>
    <dbReference type="NCBI Taxonomy" id="673521"/>
    <lineage>
        <taxon>Bacteria</taxon>
        <taxon>Bacillati</taxon>
        <taxon>Actinomycetota</taxon>
        <taxon>Actinomycetes</taxon>
        <taxon>Geodermatophilales</taxon>
        <taxon>Geodermatophilaceae</taxon>
        <taxon>Trujillonella</taxon>
    </lineage>
</organism>
<proteinExistence type="predicted"/>
<dbReference type="EMBL" id="FOEE01000002">
    <property type="protein sequence ID" value="SEO55467.1"/>
    <property type="molecule type" value="Genomic_DNA"/>
</dbReference>
<dbReference type="STRING" id="673521.SAMN05660991_00694"/>
<reference evidence="2" key="1">
    <citation type="submission" date="2016-10" db="EMBL/GenBank/DDBJ databases">
        <authorList>
            <person name="Varghese N."/>
            <person name="Submissions S."/>
        </authorList>
    </citation>
    <scope>NUCLEOTIDE SEQUENCE [LARGE SCALE GENOMIC DNA]</scope>
    <source>
        <strain evidence="2">DSM 45413</strain>
    </source>
</reference>
<evidence type="ECO:0000313" key="2">
    <source>
        <dbReference type="Proteomes" id="UP000198960"/>
    </source>
</evidence>
<sequence length="45" mass="4567">MVWVLVSVAGLLVETCLIVVLGRAVTGPAEAGAEPGGNPVLVRRP</sequence>
<gene>
    <name evidence="1" type="ORF">SAMN05660991_00694</name>
</gene>
<accession>A0A1H8QNC2</accession>
<dbReference type="RefSeq" id="WP_170860942.1">
    <property type="nucleotide sequence ID" value="NZ_FOEE01000002.1"/>
</dbReference>
<name>A0A1H8QNC2_9ACTN</name>
<protein>
    <submittedName>
        <fullName evidence="1">Uncharacterized protein</fullName>
    </submittedName>
</protein>
<keyword evidence="2" id="KW-1185">Reference proteome</keyword>
<dbReference type="AlphaFoldDB" id="A0A1H8QNC2"/>